<dbReference type="InterPro" id="IPR013196">
    <property type="entry name" value="HTH_11"/>
</dbReference>
<dbReference type="Proteomes" id="UP001628078">
    <property type="component" value="Unassembled WGS sequence"/>
</dbReference>
<dbReference type="InterPro" id="IPR000644">
    <property type="entry name" value="CBS_dom"/>
</dbReference>
<dbReference type="Gene3D" id="3.10.580.10">
    <property type="entry name" value="CBS-domain"/>
    <property type="match status" value="1"/>
</dbReference>
<keyword evidence="5" id="KW-1185">Reference proteome</keyword>
<evidence type="ECO:0000313" key="4">
    <source>
        <dbReference type="EMBL" id="GKT04924.1"/>
    </source>
</evidence>
<proteinExistence type="predicted"/>
<dbReference type="InterPro" id="IPR036390">
    <property type="entry name" value="WH_DNA-bd_sf"/>
</dbReference>
<dbReference type="InterPro" id="IPR051257">
    <property type="entry name" value="Diverse_CBS-Domain"/>
</dbReference>
<evidence type="ECO:0000313" key="5">
    <source>
        <dbReference type="Proteomes" id="UP001628078"/>
    </source>
</evidence>
<protein>
    <recommendedName>
        <fullName evidence="3">CBS domain-containing protein</fullName>
    </recommendedName>
</protein>
<reference evidence="4 5" key="1">
    <citation type="submission" date="2022-03" db="EMBL/GenBank/DDBJ databases">
        <title>Draft genome sequence of Furfurilactobacillus curtus JCM 31185.</title>
        <authorList>
            <person name="Suzuki S."/>
            <person name="Endo A."/>
            <person name="Kajikawa A."/>
        </authorList>
    </citation>
    <scope>NUCLEOTIDE SEQUENCE [LARGE SCALE GENOMIC DNA]</scope>
    <source>
        <strain evidence="4 5">JCM 31185</strain>
    </source>
</reference>
<dbReference type="RefSeq" id="WP_407882191.1">
    <property type="nucleotide sequence ID" value="NZ_BQXO01000001.1"/>
</dbReference>
<evidence type="ECO:0000259" key="3">
    <source>
        <dbReference type="PROSITE" id="PS51371"/>
    </source>
</evidence>
<gene>
    <name evidence="4" type="ORF">JCM31185_02130</name>
</gene>
<organism evidence="4 5">
    <name type="scientific">Furfurilactobacillus curtus</name>
    <dbReference type="NCBI Taxonomy" id="1746200"/>
    <lineage>
        <taxon>Bacteria</taxon>
        <taxon>Bacillati</taxon>
        <taxon>Bacillota</taxon>
        <taxon>Bacilli</taxon>
        <taxon>Lactobacillales</taxon>
        <taxon>Lactobacillaceae</taxon>
        <taxon>Furfurilactobacillus</taxon>
    </lineage>
</organism>
<dbReference type="InterPro" id="IPR036388">
    <property type="entry name" value="WH-like_DNA-bd_sf"/>
</dbReference>
<dbReference type="PANTHER" id="PTHR43080">
    <property type="entry name" value="CBS DOMAIN-CONTAINING PROTEIN CBSX3, MITOCHONDRIAL"/>
    <property type="match status" value="1"/>
</dbReference>
<dbReference type="SUPFAM" id="SSF54631">
    <property type="entry name" value="CBS-domain pair"/>
    <property type="match status" value="1"/>
</dbReference>
<dbReference type="CDD" id="cd04617">
    <property type="entry name" value="CBS_pair_CcpN"/>
    <property type="match status" value="1"/>
</dbReference>
<keyword evidence="1 2" id="KW-0129">CBS domain</keyword>
<dbReference type="PROSITE" id="PS51371">
    <property type="entry name" value="CBS"/>
    <property type="match status" value="2"/>
</dbReference>
<dbReference type="PANTHER" id="PTHR43080:SF2">
    <property type="entry name" value="CBS DOMAIN-CONTAINING PROTEIN"/>
    <property type="match status" value="1"/>
</dbReference>
<dbReference type="Gene3D" id="1.10.10.10">
    <property type="entry name" value="Winged helix-like DNA-binding domain superfamily/Winged helix DNA-binding domain"/>
    <property type="match status" value="1"/>
</dbReference>
<dbReference type="SUPFAM" id="SSF46785">
    <property type="entry name" value="Winged helix' DNA-binding domain"/>
    <property type="match status" value="1"/>
</dbReference>
<sequence>MNFTNRQKAIIQMLKENSPLTGETIADRLNLAVPTIRGDLRLLTAVGELTAKPKVGYMYSGQQMAKLQYHDLYETQIANILLPATEIQADTTLQEAVSKLFLQDVGSLYVVDNKHHLQGLISRKDLLRASLNNADSDAMLASMIMTRMPNVITVTPQTSIIHVGNLLLTHKVDSLPVVNPDDQTQVVGKITKNRIFQRFMEIGNEVNR</sequence>
<dbReference type="InterPro" id="IPR046342">
    <property type="entry name" value="CBS_dom_sf"/>
</dbReference>
<dbReference type="SMART" id="SM00116">
    <property type="entry name" value="CBS"/>
    <property type="match status" value="2"/>
</dbReference>
<accession>A0ABQ5JMZ8</accession>
<evidence type="ECO:0000256" key="1">
    <source>
        <dbReference type="ARBA" id="ARBA00023122"/>
    </source>
</evidence>
<dbReference type="EMBL" id="BQXO01000001">
    <property type="protein sequence ID" value="GKT04924.1"/>
    <property type="molecule type" value="Genomic_DNA"/>
</dbReference>
<feature type="domain" description="CBS" evidence="3">
    <location>
        <begin position="80"/>
        <end position="136"/>
    </location>
</feature>
<dbReference type="Pfam" id="PF08279">
    <property type="entry name" value="HTH_11"/>
    <property type="match status" value="1"/>
</dbReference>
<feature type="domain" description="CBS" evidence="3">
    <location>
        <begin position="145"/>
        <end position="206"/>
    </location>
</feature>
<dbReference type="Pfam" id="PF00571">
    <property type="entry name" value="CBS"/>
    <property type="match status" value="2"/>
</dbReference>
<comment type="caution">
    <text evidence="4">The sequence shown here is derived from an EMBL/GenBank/DDBJ whole genome shotgun (WGS) entry which is preliminary data.</text>
</comment>
<name>A0ABQ5JMZ8_9LACO</name>
<evidence type="ECO:0000256" key="2">
    <source>
        <dbReference type="PROSITE-ProRule" id="PRU00703"/>
    </source>
</evidence>